<comment type="caution">
    <text evidence="2">The sequence shown here is derived from an EMBL/GenBank/DDBJ whole genome shotgun (WGS) entry which is preliminary data.</text>
</comment>
<accession>A0ABP1PV75</accession>
<keyword evidence="1" id="KW-1133">Transmembrane helix</keyword>
<proteinExistence type="predicted"/>
<reference evidence="2 3" key="1">
    <citation type="submission" date="2024-08" db="EMBL/GenBank/DDBJ databases">
        <authorList>
            <person name="Cucini C."/>
            <person name="Frati F."/>
        </authorList>
    </citation>
    <scope>NUCLEOTIDE SEQUENCE [LARGE SCALE GENOMIC DNA]</scope>
</reference>
<feature type="transmembrane region" description="Helical" evidence="1">
    <location>
        <begin position="287"/>
        <end position="308"/>
    </location>
</feature>
<feature type="transmembrane region" description="Helical" evidence="1">
    <location>
        <begin position="31"/>
        <end position="49"/>
    </location>
</feature>
<evidence type="ECO:0008006" key="4">
    <source>
        <dbReference type="Google" id="ProtNLM"/>
    </source>
</evidence>
<sequence>MPPYKHENNSTAKNEEELDENKKLTSQLISYWRFPFLVSFYLLISPFHLEFIDVENFHLHTCVTQKILWVVSNTLNICVCFAEIGLYWRKTHAEQEGDHTYATLKLNQMLPDVYDLIDIVCLTVHLCSVYLFLWVTWKKRLKLGKSLELLMDAAQKLGICSKNVLCKRTVLIITLLTFLKPIFQILGCLEVAGGDIKMTFWLAINESIILRIDPSLPVTPFAFTAIFLYTQLNFFNFTDAICILSVLLMGLYVNAFLEKLESGKLTAYQVFHLYSVLKQASRAINKITEIIFVGFLVGSSTYYPYAILKLVESDLYSDRLFTFTNLIYHCVVWGYAAHLNGKMKKLDKWLSLNYLALKPHDLQIFIYYMGKNEIGIHPFKSVLINYGFCRSLMAIVLTYAIILVQFRKPLP</sequence>
<feature type="transmembrane region" description="Helical" evidence="1">
    <location>
        <begin position="116"/>
        <end position="137"/>
    </location>
</feature>
<dbReference type="EMBL" id="CAXLJM020000007">
    <property type="protein sequence ID" value="CAL8072456.1"/>
    <property type="molecule type" value="Genomic_DNA"/>
</dbReference>
<evidence type="ECO:0000313" key="2">
    <source>
        <dbReference type="EMBL" id="CAL8072456.1"/>
    </source>
</evidence>
<feature type="transmembrane region" description="Helical" evidence="1">
    <location>
        <begin position="320"/>
        <end position="337"/>
    </location>
</feature>
<gene>
    <name evidence="2" type="ORF">ODALV1_LOCUS2174</name>
</gene>
<keyword evidence="3" id="KW-1185">Reference proteome</keyword>
<keyword evidence="1" id="KW-0812">Transmembrane</keyword>
<feature type="transmembrane region" description="Helical" evidence="1">
    <location>
        <begin position="235"/>
        <end position="257"/>
    </location>
</feature>
<evidence type="ECO:0000313" key="3">
    <source>
        <dbReference type="Proteomes" id="UP001642540"/>
    </source>
</evidence>
<keyword evidence="1" id="KW-0472">Membrane</keyword>
<feature type="transmembrane region" description="Helical" evidence="1">
    <location>
        <begin position="382"/>
        <end position="404"/>
    </location>
</feature>
<name>A0ABP1PV75_9HEXA</name>
<dbReference type="Proteomes" id="UP001642540">
    <property type="component" value="Unassembled WGS sequence"/>
</dbReference>
<evidence type="ECO:0000256" key="1">
    <source>
        <dbReference type="SAM" id="Phobius"/>
    </source>
</evidence>
<organism evidence="2 3">
    <name type="scientific">Orchesella dallaii</name>
    <dbReference type="NCBI Taxonomy" id="48710"/>
    <lineage>
        <taxon>Eukaryota</taxon>
        <taxon>Metazoa</taxon>
        <taxon>Ecdysozoa</taxon>
        <taxon>Arthropoda</taxon>
        <taxon>Hexapoda</taxon>
        <taxon>Collembola</taxon>
        <taxon>Entomobryomorpha</taxon>
        <taxon>Entomobryoidea</taxon>
        <taxon>Orchesellidae</taxon>
        <taxon>Orchesellinae</taxon>
        <taxon>Orchesella</taxon>
    </lineage>
</organism>
<protein>
    <recommendedName>
        <fullName evidence="4">Odorant receptor</fullName>
    </recommendedName>
</protein>